<dbReference type="RefSeq" id="WP_013625004.1">
    <property type="nucleotide sequence ID" value="NC_015172.1"/>
</dbReference>
<reference evidence="2 3" key="1">
    <citation type="journal article" date="2011" name="Stand. Genomic Sci.">
        <title>Complete genome sequence of Syntrophobotulus glycolicus type strain (FlGlyR).</title>
        <authorList>
            <person name="Han C."/>
            <person name="Mwirichia R."/>
            <person name="Chertkov O."/>
            <person name="Held B."/>
            <person name="Lapidus A."/>
            <person name="Nolan M."/>
            <person name="Lucas S."/>
            <person name="Hammon N."/>
            <person name="Deshpande S."/>
            <person name="Cheng J.F."/>
            <person name="Tapia R."/>
            <person name="Goodwin L."/>
            <person name="Pitluck S."/>
            <person name="Huntemann M."/>
            <person name="Liolios K."/>
            <person name="Ivanova N."/>
            <person name="Pagani I."/>
            <person name="Mavromatis K."/>
            <person name="Ovchinikova G."/>
            <person name="Pati A."/>
            <person name="Chen A."/>
            <person name="Palaniappan K."/>
            <person name="Land M."/>
            <person name="Hauser L."/>
            <person name="Brambilla E.M."/>
            <person name="Rohde M."/>
            <person name="Spring S."/>
            <person name="Sikorski J."/>
            <person name="Goker M."/>
            <person name="Woyke T."/>
            <person name="Bristow J."/>
            <person name="Eisen J.A."/>
            <person name="Markowitz V."/>
            <person name="Hugenholtz P."/>
            <person name="Kyrpides N.C."/>
            <person name="Klenk H.P."/>
            <person name="Detter J.C."/>
        </authorList>
    </citation>
    <scope>NUCLEOTIDE SEQUENCE [LARGE SCALE GENOMIC DNA]</scope>
    <source>
        <strain evidence="3">DSM 8271 / FlGlyR</strain>
    </source>
</reference>
<gene>
    <name evidence="2" type="ordered locus">Sgly_1839</name>
</gene>
<name>F0T049_SYNGF</name>
<dbReference type="AlphaFoldDB" id="F0T049"/>
<protein>
    <submittedName>
        <fullName evidence="2">Uncharacterized protein</fullName>
    </submittedName>
</protein>
<dbReference type="STRING" id="645991.Sgly_1839"/>
<feature type="transmembrane region" description="Helical" evidence="1">
    <location>
        <begin position="12"/>
        <end position="38"/>
    </location>
</feature>
<dbReference type="Proteomes" id="UP000007488">
    <property type="component" value="Chromosome"/>
</dbReference>
<dbReference type="eggNOG" id="ENOG5032FZG">
    <property type="taxonomic scope" value="Bacteria"/>
</dbReference>
<reference evidence="3" key="2">
    <citation type="submission" date="2011-02" db="EMBL/GenBank/DDBJ databases">
        <title>The complete genome of Syntrophobotulus glycolicus DSM 8271.</title>
        <authorList>
            <person name="Lucas S."/>
            <person name="Copeland A."/>
            <person name="Lapidus A."/>
            <person name="Bruce D."/>
            <person name="Goodwin L."/>
            <person name="Pitluck S."/>
            <person name="Kyrpides N."/>
            <person name="Mavromatis K."/>
            <person name="Pagani I."/>
            <person name="Ivanova N."/>
            <person name="Mikhailova N."/>
            <person name="Chertkov O."/>
            <person name="Held B."/>
            <person name="Detter J.C."/>
            <person name="Tapia R."/>
            <person name="Han C."/>
            <person name="Land M."/>
            <person name="Hauser L."/>
            <person name="Markowitz V."/>
            <person name="Cheng J.-F."/>
            <person name="Hugenholtz P."/>
            <person name="Woyke T."/>
            <person name="Wu D."/>
            <person name="Spring S."/>
            <person name="Schroeder M."/>
            <person name="Brambilla E."/>
            <person name="Klenk H.-P."/>
            <person name="Eisen J.A."/>
        </authorList>
    </citation>
    <scope>NUCLEOTIDE SEQUENCE [LARGE SCALE GENOMIC DNA]</scope>
    <source>
        <strain evidence="3">DSM 8271 / FlGlyR</strain>
    </source>
</reference>
<keyword evidence="3" id="KW-1185">Reference proteome</keyword>
<dbReference type="OrthoDB" id="1796232at2"/>
<evidence type="ECO:0000313" key="2">
    <source>
        <dbReference type="EMBL" id="ADY56136.1"/>
    </source>
</evidence>
<dbReference type="EMBL" id="CP002547">
    <property type="protein sequence ID" value="ADY56136.1"/>
    <property type="molecule type" value="Genomic_DNA"/>
</dbReference>
<evidence type="ECO:0000313" key="3">
    <source>
        <dbReference type="Proteomes" id="UP000007488"/>
    </source>
</evidence>
<proteinExistence type="predicted"/>
<keyword evidence="1" id="KW-1133">Transmembrane helix</keyword>
<dbReference type="KEGG" id="sgy:Sgly_1839"/>
<organism evidence="2 3">
    <name type="scientific">Syntrophobotulus glycolicus (strain DSM 8271 / FlGlyR)</name>
    <dbReference type="NCBI Taxonomy" id="645991"/>
    <lineage>
        <taxon>Bacteria</taxon>
        <taxon>Bacillati</taxon>
        <taxon>Bacillota</taxon>
        <taxon>Clostridia</taxon>
        <taxon>Eubacteriales</taxon>
        <taxon>Desulfitobacteriaceae</taxon>
        <taxon>Syntrophobotulus</taxon>
    </lineage>
</organism>
<keyword evidence="1" id="KW-0812">Transmembrane</keyword>
<sequence length="196" mass="22334">MTKENKNFSNYANIIGTIATAILAVTALITVYITVTAWKEQREANRPYFTFKESPQVVLLEKLEFNTKLTNVGKHPATKLLSKSVVLPHDLKGEPFSVEKNELVNDIPQDASATLTIFLENPESPQKENKPLNLDPYFIVINLYYEDPIIKETFNQSLYLKWNGIKNGSILSTSHAEQDEKDKILEYLQSNQINMN</sequence>
<dbReference type="HOGENOM" id="CLU_1400530_0_0_9"/>
<evidence type="ECO:0000256" key="1">
    <source>
        <dbReference type="SAM" id="Phobius"/>
    </source>
</evidence>
<keyword evidence="1" id="KW-0472">Membrane</keyword>
<accession>F0T049</accession>